<dbReference type="EMBL" id="MN630494">
    <property type="protein sequence ID" value="QST78718.1"/>
    <property type="molecule type" value="Genomic_DNA"/>
</dbReference>
<name>A0A8A1UEY9_ASF</name>
<organismHost>
    <name type="scientific">Ornithodoros moubata</name>
    <name type="common">Soft tick</name>
    <name type="synonym">Argasid tick</name>
    <dbReference type="NCBI Taxonomy" id="6938"/>
</organismHost>
<organismHost>
    <name type="scientific">Ornithodoros</name>
    <name type="common">relapsing fever ticks</name>
    <dbReference type="NCBI Taxonomy" id="6937"/>
</organismHost>
<evidence type="ECO:0000256" key="1">
    <source>
        <dbReference type="SAM" id="Phobius"/>
    </source>
</evidence>
<feature type="transmembrane region" description="Helical" evidence="1">
    <location>
        <begin position="21"/>
        <end position="39"/>
    </location>
</feature>
<feature type="transmembrane region" description="Helical" evidence="1">
    <location>
        <begin position="139"/>
        <end position="164"/>
    </location>
</feature>
<proteinExistence type="predicted"/>
<accession>A0A8A1UEY9</accession>
<sequence>MLSILVKFFYTQEVWILFRKFFIHIIFTASIIIFGLFLIPPVENIQLIQREMHAERFLVLMVTRFVYLHVSCTDCPIPSSTASMLLFLCWICSKFYARKHIYSTAPHCGLHHRSHPITIRYTNSGPIFSEIPQHLFQDYMFFFLSYILYSRVSIFIPPMLVIYFSGIRFLFTKKFYKVYTSVHAYPHVYRGSIFIASIVNPRICFTKFLKYCTIPISVMFFIPSNKQVFDLFFRKHVFHFVCRPYPIICFYLYDFYCPFFSDFFGYAVYYHLYMPYTGEEPGPFPICAVFLGVYACLW</sequence>
<reference evidence="2 3" key="1">
    <citation type="submission" date="2019-10" db="EMBL/GenBank/DDBJ databases">
        <authorList>
            <person name="Ndlovu S.S."/>
        </authorList>
    </citation>
    <scope>NUCLEOTIDE SEQUENCE [LARGE SCALE GENOMIC DNA]</scope>
    <source>
        <strain evidence="2">Zaire</strain>
    </source>
</reference>
<keyword evidence="1" id="KW-0812">Transmembrane</keyword>
<organismHost>
    <name type="scientific">Sus scrofa</name>
    <name type="common">Pig</name>
    <dbReference type="NCBI Taxonomy" id="9823"/>
</organismHost>
<keyword evidence="1" id="KW-0472">Membrane</keyword>
<protein>
    <submittedName>
        <fullName evidence="2">PA238L</fullName>
    </submittedName>
</protein>
<organismHost>
    <name type="scientific">Potamochoerus larvatus</name>
    <name type="common">Bushpig</name>
    <dbReference type="NCBI Taxonomy" id="273792"/>
</organismHost>
<organism evidence="2 3">
    <name type="scientific">African swine fever virus</name>
    <name type="common">ASFV</name>
    <dbReference type="NCBI Taxonomy" id="10497"/>
    <lineage>
        <taxon>Viruses</taxon>
        <taxon>Varidnaviria</taxon>
        <taxon>Bamfordvirae</taxon>
        <taxon>Nucleocytoviricota</taxon>
        <taxon>Pokkesviricetes</taxon>
        <taxon>Asfuvirales</taxon>
        <taxon>Asfarviridae</taxon>
        <taxon>Asfivirus</taxon>
        <taxon>Asfivirus haemorrhagiae</taxon>
    </lineage>
</organism>
<gene>
    <name evidence="2" type="primary">A238L</name>
</gene>
<evidence type="ECO:0000313" key="2">
    <source>
        <dbReference type="EMBL" id="QST78718.1"/>
    </source>
</evidence>
<keyword evidence="1" id="KW-1133">Transmembrane helix</keyword>
<dbReference type="Proteomes" id="UP000501719">
    <property type="component" value="Segment"/>
</dbReference>
<organismHost>
    <name type="scientific">Phacochoerus africanus</name>
    <name type="common">Warthog</name>
    <dbReference type="NCBI Taxonomy" id="41426"/>
</organismHost>
<organismHost>
    <name type="scientific">Phacochoerus aethiopicus</name>
    <name type="common">Warthog</name>
    <dbReference type="NCBI Taxonomy" id="85517"/>
</organismHost>
<evidence type="ECO:0000313" key="3">
    <source>
        <dbReference type="Proteomes" id="UP000501719"/>
    </source>
</evidence>